<proteinExistence type="predicted"/>
<dbReference type="AlphaFoldDB" id="A0A0Q9X406"/>
<reference evidence="1 2" key="1">
    <citation type="journal article" date="2007" name="Nature">
        <title>Evolution of genes and genomes on the Drosophila phylogeny.</title>
        <authorList>
            <consortium name="Drosophila 12 Genomes Consortium"/>
            <person name="Clark A.G."/>
            <person name="Eisen M.B."/>
            <person name="Smith D.R."/>
            <person name="Bergman C.M."/>
            <person name="Oliver B."/>
            <person name="Markow T.A."/>
            <person name="Kaufman T.C."/>
            <person name="Kellis M."/>
            <person name="Gelbart W."/>
            <person name="Iyer V.N."/>
            <person name="Pollard D.A."/>
            <person name="Sackton T.B."/>
            <person name="Larracuente A.M."/>
            <person name="Singh N.D."/>
            <person name="Abad J.P."/>
            <person name="Abt D.N."/>
            <person name="Adryan B."/>
            <person name="Aguade M."/>
            <person name="Akashi H."/>
            <person name="Anderson W.W."/>
            <person name="Aquadro C.F."/>
            <person name="Ardell D.H."/>
            <person name="Arguello R."/>
            <person name="Artieri C.G."/>
            <person name="Barbash D.A."/>
            <person name="Barker D."/>
            <person name="Barsanti P."/>
            <person name="Batterham P."/>
            <person name="Batzoglou S."/>
            <person name="Begun D."/>
            <person name="Bhutkar A."/>
            <person name="Blanco E."/>
            <person name="Bosak S.A."/>
            <person name="Bradley R.K."/>
            <person name="Brand A.D."/>
            <person name="Brent M.R."/>
            <person name="Brooks A.N."/>
            <person name="Brown R.H."/>
            <person name="Butlin R.K."/>
            <person name="Caggese C."/>
            <person name="Calvi B.R."/>
            <person name="Bernardo de Carvalho A."/>
            <person name="Caspi A."/>
            <person name="Castrezana S."/>
            <person name="Celniker S.E."/>
            <person name="Chang J.L."/>
            <person name="Chapple C."/>
            <person name="Chatterji S."/>
            <person name="Chinwalla A."/>
            <person name="Civetta A."/>
            <person name="Clifton S.W."/>
            <person name="Comeron J.M."/>
            <person name="Costello J.C."/>
            <person name="Coyne J.A."/>
            <person name="Daub J."/>
            <person name="David R.G."/>
            <person name="Delcher A.L."/>
            <person name="Delehaunty K."/>
            <person name="Do C.B."/>
            <person name="Ebling H."/>
            <person name="Edwards K."/>
            <person name="Eickbush T."/>
            <person name="Evans J.D."/>
            <person name="Filipski A."/>
            <person name="Findeiss S."/>
            <person name="Freyhult E."/>
            <person name="Fulton L."/>
            <person name="Fulton R."/>
            <person name="Garcia A.C."/>
            <person name="Gardiner A."/>
            <person name="Garfield D.A."/>
            <person name="Garvin B.E."/>
            <person name="Gibson G."/>
            <person name="Gilbert D."/>
            <person name="Gnerre S."/>
            <person name="Godfrey J."/>
            <person name="Good R."/>
            <person name="Gotea V."/>
            <person name="Gravely B."/>
            <person name="Greenberg A.J."/>
            <person name="Griffiths-Jones S."/>
            <person name="Gross S."/>
            <person name="Guigo R."/>
            <person name="Gustafson E.A."/>
            <person name="Haerty W."/>
            <person name="Hahn M.W."/>
            <person name="Halligan D.L."/>
            <person name="Halpern A.L."/>
            <person name="Halter G.M."/>
            <person name="Han M.V."/>
            <person name="Heger A."/>
            <person name="Hillier L."/>
            <person name="Hinrichs A.S."/>
            <person name="Holmes I."/>
            <person name="Hoskins R.A."/>
            <person name="Hubisz M.J."/>
            <person name="Hultmark D."/>
            <person name="Huntley M.A."/>
            <person name="Jaffe D.B."/>
            <person name="Jagadeeshan S."/>
            <person name="Jeck W.R."/>
            <person name="Johnson J."/>
            <person name="Jones C.D."/>
            <person name="Jordan W.C."/>
            <person name="Karpen G.H."/>
            <person name="Kataoka E."/>
            <person name="Keightley P.D."/>
            <person name="Kheradpour P."/>
            <person name="Kirkness E.F."/>
            <person name="Koerich L.B."/>
            <person name="Kristiansen K."/>
            <person name="Kudrna D."/>
            <person name="Kulathinal R.J."/>
            <person name="Kumar S."/>
            <person name="Kwok R."/>
            <person name="Lander E."/>
            <person name="Langley C.H."/>
            <person name="Lapoint R."/>
            <person name="Lazzaro B.P."/>
            <person name="Lee S.J."/>
            <person name="Levesque L."/>
            <person name="Li R."/>
            <person name="Lin C.F."/>
            <person name="Lin M.F."/>
            <person name="Lindblad-Toh K."/>
            <person name="Llopart A."/>
            <person name="Long M."/>
            <person name="Low L."/>
            <person name="Lozovsky E."/>
            <person name="Lu J."/>
            <person name="Luo M."/>
            <person name="Machado C.A."/>
            <person name="Makalowski W."/>
            <person name="Marzo M."/>
            <person name="Matsuda M."/>
            <person name="Matzkin L."/>
            <person name="McAllister B."/>
            <person name="McBride C.S."/>
            <person name="McKernan B."/>
            <person name="McKernan K."/>
            <person name="Mendez-Lago M."/>
            <person name="Minx P."/>
            <person name="Mollenhauer M.U."/>
            <person name="Montooth K."/>
            <person name="Mount S.M."/>
            <person name="Mu X."/>
            <person name="Myers E."/>
            <person name="Negre B."/>
            <person name="Newfeld S."/>
            <person name="Nielsen R."/>
            <person name="Noor M.A."/>
            <person name="O'Grady P."/>
            <person name="Pachter L."/>
            <person name="Papaceit M."/>
            <person name="Parisi M.J."/>
            <person name="Parisi M."/>
            <person name="Parts L."/>
            <person name="Pedersen J.S."/>
            <person name="Pesole G."/>
            <person name="Phillippy A.M."/>
            <person name="Ponting C.P."/>
            <person name="Pop M."/>
            <person name="Porcelli D."/>
            <person name="Powell J.R."/>
            <person name="Prohaska S."/>
            <person name="Pruitt K."/>
            <person name="Puig M."/>
            <person name="Quesneville H."/>
            <person name="Ram K.R."/>
            <person name="Rand D."/>
            <person name="Rasmussen M.D."/>
            <person name="Reed L.K."/>
            <person name="Reenan R."/>
            <person name="Reily A."/>
            <person name="Remington K.A."/>
            <person name="Rieger T.T."/>
            <person name="Ritchie M.G."/>
            <person name="Robin C."/>
            <person name="Rogers Y.H."/>
            <person name="Rohde C."/>
            <person name="Rozas J."/>
            <person name="Rubenfield M.J."/>
            <person name="Ruiz A."/>
            <person name="Russo S."/>
            <person name="Salzberg S.L."/>
            <person name="Sanchez-Gracia A."/>
            <person name="Saranga D.J."/>
            <person name="Sato H."/>
            <person name="Schaeffer S.W."/>
            <person name="Schatz M.C."/>
            <person name="Schlenke T."/>
            <person name="Schwartz R."/>
            <person name="Segarra C."/>
            <person name="Singh R.S."/>
            <person name="Sirot L."/>
            <person name="Sirota M."/>
            <person name="Sisneros N.B."/>
            <person name="Smith C.D."/>
            <person name="Smith T.F."/>
            <person name="Spieth J."/>
            <person name="Stage D.E."/>
            <person name="Stark A."/>
            <person name="Stephan W."/>
            <person name="Strausberg R.L."/>
            <person name="Strempel S."/>
            <person name="Sturgill D."/>
            <person name="Sutton G."/>
            <person name="Sutton G.G."/>
            <person name="Tao W."/>
            <person name="Teichmann S."/>
            <person name="Tobari Y.N."/>
            <person name="Tomimura Y."/>
            <person name="Tsolas J.M."/>
            <person name="Valente V.L."/>
            <person name="Venter E."/>
            <person name="Venter J.C."/>
            <person name="Vicario S."/>
            <person name="Vieira F.G."/>
            <person name="Vilella A.J."/>
            <person name="Villasante A."/>
            <person name="Walenz B."/>
            <person name="Wang J."/>
            <person name="Wasserman M."/>
            <person name="Watts T."/>
            <person name="Wilson D."/>
            <person name="Wilson R.K."/>
            <person name="Wing R.A."/>
            <person name="Wolfner M.F."/>
            <person name="Wong A."/>
            <person name="Wong G.K."/>
            <person name="Wu C.I."/>
            <person name="Wu G."/>
            <person name="Yamamoto D."/>
            <person name="Yang H.P."/>
            <person name="Yang S.P."/>
            <person name="Yorke J.A."/>
            <person name="Yoshida K."/>
            <person name="Zdobnov E."/>
            <person name="Zhang P."/>
            <person name="Zhang Y."/>
            <person name="Zimin A.V."/>
            <person name="Baldwin J."/>
            <person name="Abdouelleil A."/>
            <person name="Abdulkadir J."/>
            <person name="Abebe A."/>
            <person name="Abera B."/>
            <person name="Abreu J."/>
            <person name="Acer S.C."/>
            <person name="Aftuck L."/>
            <person name="Alexander A."/>
            <person name="An P."/>
            <person name="Anderson E."/>
            <person name="Anderson S."/>
            <person name="Arachi H."/>
            <person name="Azer M."/>
            <person name="Bachantsang P."/>
            <person name="Barry A."/>
            <person name="Bayul T."/>
            <person name="Berlin A."/>
            <person name="Bessette D."/>
            <person name="Bloom T."/>
            <person name="Blye J."/>
            <person name="Boguslavskiy L."/>
            <person name="Bonnet C."/>
            <person name="Boukhgalter B."/>
            <person name="Bourzgui I."/>
            <person name="Brown A."/>
            <person name="Cahill P."/>
            <person name="Channer S."/>
            <person name="Cheshatsang Y."/>
            <person name="Chuda L."/>
            <person name="Citroen M."/>
            <person name="Collymore A."/>
            <person name="Cooke P."/>
            <person name="Costello M."/>
            <person name="D'Aco K."/>
            <person name="Daza R."/>
            <person name="De Haan G."/>
            <person name="DeGray S."/>
            <person name="DeMaso C."/>
            <person name="Dhargay N."/>
            <person name="Dooley K."/>
            <person name="Dooley E."/>
            <person name="Doricent M."/>
            <person name="Dorje P."/>
            <person name="Dorjee K."/>
            <person name="Dupes A."/>
            <person name="Elong R."/>
            <person name="Falk J."/>
            <person name="Farina A."/>
            <person name="Faro S."/>
            <person name="Ferguson D."/>
            <person name="Fisher S."/>
            <person name="Foley C.D."/>
            <person name="Franke A."/>
            <person name="Friedrich D."/>
            <person name="Gadbois L."/>
            <person name="Gearin G."/>
            <person name="Gearin C.R."/>
            <person name="Giannoukos G."/>
            <person name="Goode T."/>
            <person name="Graham J."/>
            <person name="Grandbois E."/>
            <person name="Grewal S."/>
            <person name="Gyaltsen K."/>
            <person name="Hafez N."/>
            <person name="Hagos B."/>
            <person name="Hall J."/>
            <person name="Henson C."/>
            <person name="Hollinger A."/>
            <person name="Honan T."/>
            <person name="Huard M.D."/>
            <person name="Hughes L."/>
            <person name="Hurhula B."/>
            <person name="Husby M.E."/>
            <person name="Kamat A."/>
            <person name="Kanga B."/>
            <person name="Kashin S."/>
            <person name="Khazanovich D."/>
            <person name="Kisner P."/>
            <person name="Lance K."/>
            <person name="Lara M."/>
            <person name="Lee W."/>
            <person name="Lennon N."/>
            <person name="Letendre F."/>
            <person name="LeVine R."/>
            <person name="Lipovsky A."/>
            <person name="Liu X."/>
            <person name="Liu J."/>
            <person name="Liu S."/>
            <person name="Lokyitsang T."/>
            <person name="Lokyitsang Y."/>
            <person name="Lubonja R."/>
            <person name="Lui A."/>
            <person name="MacDonald P."/>
            <person name="Magnisalis V."/>
            <person name="Maru K."/>
            <person name="Matthews C."/>
            <person name="McCusker W."/>
            <person name="McDonough S."/>
            <person name="Mehta T."/>
            <person name="Meldrim J."/>
            <person name="Meneus L."/>
            <person name="Mihai O."/>
            <person name="Mihalev A."/>
            <person name="Mihova T."/>
            <person name="Mittelman R."/>
            <person name="Mlenga V."/>
            <person name="Montmayeur A."/>
            <person name="Mulrain L."/>
            <person name="Navidi A."/>
            <person name="Naylor J."/>
            <person name="Negash T."/>
            <person name="Nguyen T."/>
            <person name="Nguyen N."/>
            <person name="Nicol R."/>
            <person name="Norbu C."/>
            <person name="Norbu N."/>
            <person name="Novod N."/>
            <person name="O'Neill B."/>
            <person name="Osman S."/>
            <person name="Markiewicz E."/>
            <person name="Oyono O.L."/>
            <person name="Patti C."/>
            <person name="Phunkhang P."/>
            <person name="Pierre F."/>
            <person name="Priest M."/>
            <person name="Raghuraman S."/>
            <person name="Rege F."/>
            <person name="Reyes R."/>
            <person name="Rise C."/>
            <person name="Rogov P."/>
            <person name="Ross K."/>
            <person name="Ryan E."/>
            <person name="Settipalli S."/>
            <person name="Shea T."/>
            <person name="Sherpa N."/>
            <person name="Shi L."/>
            <person name="Shih D."/>
            <person name="Sparrow T."/>
            <person name="Spaulding J."/>
            <person name="Stalker J."/>
            <person name="Stange-Thomann N."/>
            <person name="Stavropoulos S."/>
            <person name="Stone C."/>
            <person name="Strader C."/>
            <person name="Tesfaye S."/>
            <person name="Thomson T."/>
            <person name="Thoulutsang Y."/>
            <person name="Thoulutsang D."/>
            <person name="Topham K."/>
            <person name="Topping I."/>
            <person name="Tsamla T."/>
            <person name="Vassiliev H."/>
            <person name="Vo A."/>
            <person name="Wangchuk T."/>
            <person name="Wangdi T."/>
            <person name="Weiand M."/>
            <person name="Wilkinson J."/>
            <person name="Wilson A."/>
            <person name="Yadav S."/>
            <person name="Young G."/>
            <person name="Yu Q."/>
            <person name="Zembek L."/>
            <person name="Zhong D."/>
            <person name="Zimmer A."/>
            <person name="Zwirko Z."/>
            <person name="Jaffe D.B."/>
            <person name="Alvarez P."/>
            <person name="Brockman W."/>
            <person name="Butler J."/>
            <person name="Chin C."/>
            <person name="Gnerre S."/>
            <person name="Grabherr M."/>
            <person name="Kleber M."/>
            <person name="Mauceli E."/>
            <person name="MacCallum I."/>
        </authorList>
    </citation>
    <scope>NUCLEOTIDE SEQUENCE [LARGE SCALE GENOMIC DNA]</scope>
    <source>
        <strain evidence="2">Tucson 15081-1352.22</strain>
    </source>
</reference>
<accession>A0A0Q9X406</accession>
<dbReference type="EMBL" id="CH933806">
    <property type="protein sequence ID" value="KRG00650.1"/>
    <property type="molecule type" value="Genomic_DNA"/>
</dbReference>
<protein>
    <submittedName>
        <fullName evidence="1">Uncharacterized protein</fullName>
    </submittedName>
</protein>
<sequence length="232" mass="26760">MLLLLSDPEIQNRRLELLNDCFNYSDTLKPTMIDYITRELIENFKYASSLAESNTEYDYMLYFLWAMPHIITASETGKMISLGLLRSFIAELANRTPIVMHIYRNISEIWQMVKTINLDTILDEWSIHKIYVLIKSFSLSLSTAALNTKNSALKQAGYRGFELPHAEIENEISQWFKTLRNKLKDKHKADGTKSILMLVRFIDYNILSFLAEGSSEVASETGNEAPLKRISF</sequence>
<dbReference type="OrthoDB" id="7848994at2759"/>
<dbReference type="KEGG" id="dmo:Dmoj_GI26461"/>
<evidence type="ECO:0000313" key="1">
    <source>
        <dbReference type="EMBL" id="KRG00650.1"/>
    </source>
</evidence>
<organism evidence="1 2">
    <name type="scientific">Drosophila mojavensis</name>
    <name type="common">Fruit fly</name>
    <dbReference type="NCBI Taxonomy" id="7230"/>
    <lineage>
        <taxon>Eukaryota</taxon>
        <taxon>Metazoa</taxon>
        <taxon>Ecdysozoa</taxon>
        <taxon>Arthropoda</taxon>
        <taxon>Hexapoda</taxon>
        <taxon>Insecta</taxon>
        <taxon>Pterygota</taxon>
        <taxon>Neoptera</taxon>
        <taxon>Endopterygota</taxon>
        <taxon>Diptera</taxon>
        <taxon>Brachycera</taxon>
        <taxon>Muscomorpha</taxon>
        <taxon>Ephydroidea</taxon>
        <taxon>Drosophilidae</taxon>
        <taxon>Drosophila</taxon>
    </lineage>
</organism>
<evidence type="ECO:0000313" key="2">
    <source>
        <dbReference type="Proteomes" id="UP000009192"/>
    </source>
</evidence>
<gene>
    <name evidence="1" type="primary">Dmoj\GI26461</name>
    <name evidence="1" type="ORF">Dmoj_GI26461</name>
</gene>
<dbReference type="Proteomes" id="UP000009192">
    <property type="component" value="Unassembled WGS sequence"/>
</dbReference>
<dbReference type="InParanoid" id="A0A0Q9X406"/>
<name>A0A0Q9X406_DROMO</name>
<keyword evidence="2" id="KW-1185">Reference proteome</keyword>